<sequence>MTARLKTLAPLLVAVLLVVATLVFHAVDTPSTGDDGYLSPTGTDRFSGHELERLLTADGRRVVRHTVPADALNDAIAGNTTLFLPAPEYLNRDFFRQLTFLPATTRIVLVQPGQAALDDLAAESLRGTPRVLGERWATAVVGPGGCDIGGAGDAAVGRVRYRLDGAQSCYDGHVLLSDNFVIVGAADPFSDERIGEHDNARLAVALLGRYPNIAWLDQHSLVVPSPSPTPTLPHVPEVCGTPAAPGVVCVTLPPESPRPTARCTVPSPTSTPQPTYTCYIAGHGGGGTGGGGGGGGGGGSERQPNPNPDEGSEKPPNPLWAAFPPWFWAALVGLAIAALLLVLARARRLGQPVAERLPVVVRSTETITGRGRLYARAHARLPALDAVRAGARRRLVAALALGPTAMSGEIVAAVAARTGRTEDAVQELLYGVIPETDAELTSMADAIDRLVEDTTRETRSD</sequence>
<dbReference type="Proteomes" id="UP000622552">
    <property type="component" value="Unassembled WGS sequence"/>
</dbReference>
<organism evidence="5 6">
    <name type="scientific">Longispora fulva</name>
    <dbReference type="NCBI Taxonomy" id="619741"/>
    <lineage>
        <taxon>Bacteria</taxon>
        <taxon>Bacillati</taxon>
        <taxon>Actinomycetota</taxon>
        <taxon>Actinomycetes</taxon>
        <taxon>Micromonosporales</taxon>
        <taxon>Micromonosporaceae</taxon>
        <taxon>Longispora</taxon>
    </lineage>
</organism>
<dbReference type="InterPro" id="IPR025646">
    <property type="entry name" value="DUF4350"/>
</dbReference>
<dbReference type="AlphaFoldDB" id="A0A8J7GLF9"/>
<keyword evidence="2" id="KW-1133">Transmembrane helix</keyword>
<dbReference type="EMBL" id="JADOUF010000001">
    <property type="protein sequence ID" value="MBG6140396.1"/>
    <property type="molecule type" value="Genomic_DNA"/>
</dbReference>
<feature type="region of interest" description="Disordered" evidence="1">
    <location>
        <begin position="287"/>
        <end position="317"/>
    </location>
</feature>
<evidence type="ECO:0000259" key="4">
    <source>
        <dbReference type="Pfam" id="PF14258"/>
    </source>
</evidence>
<name>A0A8J7GLF9_9ACTN</name>
<accession>A0A8J7GLF9</accession>
<feature type="compositionally biased region" description="Gly residues" evidence="1">
    <location>
        <begin position="287"/>
        <end position="300"/>
    </location>
</feature>
<keyword evidence="6" id="KW-1185">Reference proteome</keyword>
<evidence type="ECO:0000313" key="6">
    <source>
        <dbReference type="Proteomes" id="UP000622552"/>
    </source>
</evidence>
<gene>
    <name evidence="5" type="ORF">IW245_006590</name>
</gene>
<keyword evidence="2" id="KW-0812">Transmembrane</keyword>
<proteinExistence type="predicted"/>
<feature type="transmembrane region" description="Helical" evidence="2">
    <location>
        <begin position="326"/>
        <end position="346"/>
    </location>
</feature>
<feature type="signal peptide" evidence="3">
    <location>
        <begin position="1"/>
        <end position="26"/>
    </location>
</feature>
<reference evidence="5" key="1">
    <citation type="submission" date="2020-11" db="EMBL/GenBank/DDBJ databases">
        <title>Sequencing the genomes of 1000 actinobacteria strains.</title>
        <authorList>
            <person name="Klenk H.-P."/>
        </authorList>
    </citation>
    <scope>NUCLEOTIDE SEQUENCE</scope>
    <source>
        <strain evidence="5">DSM 45356</strain>
    </source>
</reference>
<protein>
    <recommendedName>
        <fullName evidence="4">DUF4350 domain-containing protein</fullName>
    </recommendedName>
</protein>
<dbReference type="Pfam" id="PF14258">
    <property type="entry name" value="DUF4350"/>
    <property type="match status" value="1"/>
</dbReference>
<feature type="domain" description="DUF4350" evidence="4">
    <location>
        <begin position="49"/>
        <end position="207"/>
    </location>
</feature>
<feature type="chain" id="PRO_5035251130" description="DUF4350 domain-containing protein" evidence="3">
    <location>
        <begin position="27"/>
        <end position="461"/>
    </location>
</feature>
<evidence type="ECO:0000256" key="2">
    <source>
        <dbReference type="SAM" id="Phobius"/>
    </source>
</evidence>
<evidence type="ECO:0000256" key="1">
    <source>
        <dbReference type="SAM" id="MobiDB-lite"/>
    </source>
</evidence>
<evidence type="ECO:0000256" key="3">
    <source>
        <dbReference type="SAM" id="SignalP"/>
    </source>
</evidence>
<keyword evidence="3" id="KW-0732">Signal</keyword>
<keyword evidence="2" id="KW-0472">Membrane</keyword>
<dbReference type="RefSeq" id="WP_197006941.1">
    <property type="nucleotide sequence ID" value="NZ_BONS01000006.1"/>
</dbReference>
<evidence type="ECO:0000313" key="5">
    <source>
        <dbReference type="EMBL" id="MBG6140396.1"/>
    </source>
</evidence>
<comment type="caution">
    <text evidence="5">The sequence shown here is derived from an EMBL/GenBank/DDBJ whole genome shotgun (WGS) entry which is preliminary data.</text>
</comment>